<dbReference type="InterPro" id="IPR048254">
    <property type="entry name" value="CDP_ALCOHOL_P_TRANSF_CS"/>
</dbReference>
<dbReference type="GO" id="GO:0016780">
    <property type="term" value="F:phosphotransferase activity, for other substituted phosphate groups"/>
    <property type="evidence" value="ECO:0007669"/>
    <property type="project" value="InterPro"/>
</dbReference>
<feature type="transmembrane region" description="Helical" evidence="3">
    <location>
        <begin position="100"/>
        <end position="119"/>
    </location>
</feature>
<evidence type="ECO:0000256" key="2">
    <source>
        <dbReference type="RuleBase" id="RU003750"/>
    </source>
</evidence>
<accession>A0A7T7KLE9</accession>
<keyword evidence="3" id="KW-0472">Membrane</keyword>
<proteinExistence type="inferred from homology"/>
<dbReference type="EMBL" id="CP066786">
    <property type="protein sequence ID" value="QQM30468.1"/>
    <property type="molecule type" value="Genomic_DNA"/>
</dbReference>
<comment type="similarity">
    <text evidence="2">Belongs to the CDP-alcohol phosphatidyltransferase class-I family.</text>
</comment>
<keyword evidence="3" id="KW-0812">Transmembrane</keyword>
<organism evidence="4 5">
    <name type="scientific">Martelella lutilitoris</name>
    <dbReference type="NCBI Taxonomy" id="2583532"/>
    <lineage>
        <taxon>Bacteria</taxon>
        <taxon>Pseudomonadati</taxon>
        <taxon>Pseudomonadota</taxon>
        <taxon>Alphaproteobacteria</taxon>
        <taxon>Hyphomicrobiales</taxon>
        <taxon>Aurantimonadaceae</taxon>
        <taxon>Martelella</taxon>
    </lineage>
</organism>
<feature type="transmembrane region" description="Helical" evidence="3">
    <location>
        <begin position="163"/>
        <end position="180"/>
    </location>
</feature>
<evidence type="ECO:0000313" key="4">
    <source>
        <dbReference type="EMBL" id="QQM30468.1"/>
    </source>
</evidence>
<dbReference type="InterPro" id="IPR043130">
    <property type="entry name" value="CDP-OH_PTrfase_TM_dom"/>
</dbReference>
<dbReference type="PROSITE" id="PS00379">
    <property type="entry name" value="CDP_ALCOHOL_P_TRANSF"/>
    <property type="match status" value="1"/>
</dbReference>
<feature type="transmembrane region" description="Helical" evidence="3">
    <location>
        <begin position="243"/>
        <end position="264"/>
    </location>
</feature>
<gene>
    <name evidence="4" type="ORF">JET14_19815</name>
</gene>
<evidence type="ECO:0000313" key="5">
    <source>
        <dbReference type="Proteomes" id="UP000596083"/>
    </source>
</evidence>
<keyword evidence="3" id="KW-1133">Transmembrane helix</keyword>
<evidence type="ECO:0000256" key="1">
    <source>
        <dbReference type="ARBA" id="ARBA00022679"/>
    </source>
</evidence>
<feature type="transmembrane region" description="Helical" evidence="3">
    <location>
        <begin position="36"/>
        <end position="57"/>
    </location>
</feature>
<reference evidence="4 5" key="1">
    <citation type="submission" date="2020-12" db="EMBL/GenBank/DDBJ databases">
        <authorList>
            <person name="Zheng R.K."/>
            <person name="Sun C.M."/>
        </authorList>
    </citation>
    <scope>NUCLEOTIDE SEQUENCE [LARGE SCALE GENOMIC DNA]</scope>
    <source>
        <strain evidence="4 5">ZRK001</strain>
    </source>
</reference>
<dbReference type="RefSeq" id="WP_200335875.1">
    <property type="nucleotide sequence ID" value="NZ_CP066786.1"/>
</dbReference>
<protein>
    <submittedName>
        <fullName evidence="4">CDP-alcohol phosphatidyltransferase family protein</fullName>
    </submittedName>
</protein>
<dbReference type="Gene3D" id="1.20.120.1760">
    <property type="match status" value="1"/>
</dbReference>
<dbReference type="Proteomes" id="UP000596083">
    <property type="component" value="Chromosome"/>
</dbReference>
<sequence>MSTLEPPTSGRPYLRHFRLPVQEGSEERAQSRERRLIKSTLTTLSAIYVVSIAAFIVLAERLATGPDAVVASALTLLVIFALVVHALPGHDHARFGPANIITAIRAAMVSFFGAAMFFGNLSETIELYALVILVVSALALDGVDGHLARRTRLQSALGTRFDMEVDAFLILLLSVAAFLLGKAGIWVLAIGSMRYGFVLAQLGLPFLKAPLPPSFRRKLICVVQVAALCIILLPIVAPPLSTAVAAIALGLIVYSFGVDVIDLARRRHLLP</sequence>
<dbReference type="AlphaFoldDB" id="A0A7T7KLE9"/>
<feature type="transmembrane region" description="Helical" evidence="3">
    <location>
        <begin position="125"/>
        <end position="143"/>
    </location>
</feature>
<dbReference type="KEGG" id="mlut:JET14_19815"/>
<dbReference type="GO" id="GO:0008654">
    <property type="term" value="P:phospholipid biosynthetic process"/>
    <property type="evidence" value="ECO:0007669"/>
    <property type="project" value="InterPro"/>
</dbReference>
<keyword evidence="1 2" id="KW-0808">Transferase</keyword>
<evidence type="ECO:0000256" key="3">
    <source>
        <dbReference type="SAM" id="Phobius"/>
    </source>
</evidence>
<dbReference type="GO" id="GO:0016020">
    <property type="term" value="C:membrane"/>
    <property type="evidence" value="ECO:0007669"/>
    <property type="project" value="InterPro"/>
</dbReference>
<dbReference type="Pfam" id="PF01066">
    <property type="entry name" value="CDP-OH_P_transf"/>
    <property type="match status" value="1"/>
</dbReference>
<dbReference type="InterPro" id="IPR000462">
    <property type="entry name" value="CDP-OH_P_trans"/>
</dbReference>
<name>A0A7T7KLE9_9HYPH</name>
<feature type="transmembrane region" description="Helical" evidence="3">
    <location>
        <begin position="69"/>
        <end position="88"/>
    </location>
</feature>